<comment type="caution">
    <text evidence="1">The sequence shown here is derived from an EMBL/GenBank/DDBJ whole genome shotgun (WGS) entry which is preliminary data.</text>
</comment>
<reference evidence="1" key="1">
    <citation type="submission" date="2020-08" db="EMBL/GenBank/DDBJ databases">
        <title>Genome public.</title>
        <authorList>
            <person name="Liu C."/>
            <person name="Sun Q."/>
        </authorList>
    </citation>
    <scope>NUCLEOTIDE SEQUENCE</scope>
    <source>
        <strain evidence="1">NSJ-28</strain>
    </source>
</reference>
<proteinExistence type="predicted"/>
<sequence length="81" mass="9267">MAGRAKVPEELERLTKSQRLTVIDEAALGFENTVIARRTLIDHYTQMDIAAEIGYDRSAVSHRMPAIYERLIYIANKLDMD</sequence>
<dbReference type="EMBL" id="JACOPL010000063">
    <property type="protein sequence ID" value="MBC5726903.1"/>
    <property type="molecule type" value="Genomic_DNA"/>
</dbReference>
<dbReference type="AlphaFoldDB" id="A0A923LYA0"/>
<protein>
    <submittedName>
        <fullName evidence="1">Uncharacterized protein</fullName>
    </submittedName>
</protein>
<dbReference type="RefSeq" id="WP_186950594.1">
    <property type="nucleotide sequence ID" value="NZ_JACOPL010000063.1"/>
</dbReference>
<name>A0A923LYA0_9FIRM</name>
<evidence type="ECO:0000313" key="1">
    <source>
        <dbReference type="EMBL" id="MBC5726903.1"/>
    </source>
</evidence>
<accession>A0A923LYA0</accession>
<evidence type="ECO:0000313" key="2">
    <source>
        <dbReference type="Proteomes" id="UP000606499"/>
    </source>
</evidence>
<organism evidence="1 2">
    <name type="scientific">Agathobaculum faecis</name>
    <dbReference type="NCBI Taxonomy" id="2763013"/>
    <lineage>
        <taxon>Bacteria</taxon>
        <taxon>Bacillati</taxon>
        <taxon>Bacillota</taxon>
        <taxon>Clostridia</taxon>
        <taxon>Eubacteriales</taxon>
        <taxon>Butyricicoccaceae</taxon>
        <taxon>Agathobaculum</taxon>
    </lineage>
</organism>
<keyword evidence="2" id="KW-1185">Reference proteome</keyword>
<gene>
    <name evidence="1" type="ORF">H8S45_15810</name>
</gene>
<dbReference type="Proteomes" id="UP000606499">
    <property type="component" value="Unassembled WGS sequence"/>
</dbReference>